<proteinExistence type="predicted"/>
<sequence>MTAMWFLLALIMLAGAGALLYFDRSRRDQSGRVREIWAKAQGYSYSGADPRLPSQFHRAAMAKHEYLGALDVVTGERRGEKFILFDLEDTATIVAVEREVGSDVDIDLRLKTTPPPKDSDLELLGAIGPRVVFATDLEIARRACDQRMVAFTESIPPVVGMLWSEGEWTLGSLPLGSSGRDWDAAIETVARLSGILHVLPPVIEPKGMRDVRHDPGRPGDPEPGEPRRVAPARRAPAERAAALRDGGERRPGLPQRSDRPARPVPPPAGDRPSGPIRERRRPADDGR</sequence>
<accession>A0A1G8PIY0</accession>
<evidence type="ECO:0000313" key="2">
    <source>
        <dbReference type="EMBL" id="SDI92489.1"/>
    </source>
</evidence>
<protein>
    <submittedName>
        <fullName evidence="2">Uncharacterized protein</fullName>
    </submittedName>
</protein>
<feature type="compositionally biased region" description="Basic and acidic residues" evidence="1">
    <location>
        <begin position="206"/>
        <end position="228"/>
    </location>
</feature>
<feature type="compositionally biased region" description="Basic and acidic residues" evidence="1">
    <location>
        <begin position="235"/>
        <end position="261"/>
    </location>
</feature>
<gene>
    <name evidence="2" type="ORF">SAMN05444695_11348</name>
</gene>
<dbReference type="EMBL" id="FNDN01000013">
    <property type="protein sequence ID" value="SDI92489.1"/>
    <property type="molecule type" value="Genomic_DNA"/>
</dbReference>
<keyword evidence="3" id="KW-1185">Reference proteome</keyword>
<organism evidence="2 3">
    <name type="scientific">Rhodococcus triatomae</name>
    <dbReference type="NCBI Taxonomy" id="300028"/>
    <lineage>
        <taxon>Bacteria</taxon>
        <taxon>Bacillati</taxon>
        <taxon>Actinomycetota</taxon>
        <taxon>Actinomycetes</taxon>
        <taxon>Mycobacteriales</taxon>
        <taxon>Nocardiaceae</taxon>
        <taxon>Rhodococcus</taxon>
    </lineage>
</organism>
<evidence type="ECO:0000256" key="1">
    <source>
        <dbReference type="SAM" id="MobiDB-lite"/>
    </source>
</evidence>
<dbReference type="CDD" id="cd21904">
    <property type="entry name" value="TtfA-like"/>
    <property type="match status" value="1"/>
</dbReference>
<dbReference type="InterPro" id="IPR049726">
    <property type="entry name" value="TtfA-like_core"/>
</dbReference>
<dbReference type="Proteomes" id="UP000183263">
    <property type="component" value="Unassembled WGS sequence"/>
</dbReference>
<evidence type="ECO:0000313" key="3">
    <source>
        <dbReference type="Proteomes" id="UP000183263"/>
    </source>
</evidence>
<reference evidence="2 3" key="1">
    <citation type="submission" date="2016-10" db="EMBL/GenBank/DDBJ databases">
        <authorList>
            <person name="de Groot N.N."/>
        </authorList>
    </citation>
    <scope>NUCLEOTIDE SEQUENCE [LARGE SCALE GENOMIC DNA]</scope>
    <source>
        <strain evidence="2 3">DSM 44892</strain>
    </source>
</reference>
<name>A0A1G8PIY0_9NOCA</name>
<feature type="region of interest" description="Disordered" evidence="1">
    <location>
        <begin position="206"/>
        <end position="287"/>
    </location>
</feature>
<dbReference type="AlphaFoldDB" id="A0A1G8PIY0"/>